<feature type="transmembrane region" description="Helical" evidence="5">
    <location>
        <begin position="99"/>
        <end position="119"/>
    </location>
</feature>
<evidence type="ECO:0000256" key="3">
    <source>
        <dbReference type="ARBA" id="ARBA00022989"/>
    </source>
</evidence>
<comment type="subcellular location">
    <subcellularLocation>
        <location evidence="1">Membrane</location>
        <topology evidence="1">Multi-pass membrane protein</topology>
    </subcellularLocation>
</comment>
<evidence type="ECO:0000313" key="7">
    <source>
        <dbReference type="EMBL" id="PSR24400.1"/>
    </source>
</evidence>
<keyword evidence="2 5" id="KW-0812">Transmembrane</keyword>
<name>A0A2T2WQ91_SULTH</name>
<evidence type="ECO:0000256" key="2">
    <source>
        <dbReference type="ARBA" id="ARBA00022692"/>
    </source>
</evidence>
<evidence type="ECO:0000256" key="1">
    <source>
        <dbReference type="ARBA" id="ARBA00004141"/>
    </source>
</evidence>
<dbReference type="AlphaFoldDB" id="A0A2T2WQ91"/>
<evidence type="ECO:0000256" key="4">
    <source>
        <dbReference type="ARBA" id="ARBA00023136"/>
    </source>
</evidence>
<dbReference type="EMBL" id="PXYX01000055">
    <property type="protein sequence ID" value="PSR24400.1"/>
    <property type="molecule type" value="Genomic_DNA"/>
</dbReference>
<dbReference type="PANTHER" id="PTHR43229:SF2">
    <property type="entry name" value="NODULATION PROTEIN J"/>
    <property type="match status" value="1"/>
</dbReference>
<evidence type="ECO:0000256" key="5">
    <source>
        <dbReference type="SAM" id="Phobius"/>
    </source>
</evidence>
<feature type="domain" description="ABC-2 type transporter transmembrane" evidence="6">
    <location>
        <begin position="52"/>
        <end position="235"/>
    </location>
</feature>
<dbReference type="PANTHER" id="PTHR43229">
    <property type="entry name" value="NODULATION PROTEIN J"/>
    <property type="match status" value="1"/>
</dbReference>
<keyword evidence="3 5" id="KW-1133">Transmembrane helix</keyword>
<dbReference type="PIRSF" id="PIRSF006648">
    <property type="entry name" value="DrrB"/>
    <property type="match status" value="1"/>
</dbReference>
<dbReference type="Pfam" id="PF12698">
    <property type="entry name" value="ABC2_membrane_3"/>
    <property type="match status" value="1"/>
</dbReference>
<gene>
    <name evidence="7" type="ORF">C7B47_14910</name>
</gene>
<evidence type="ECO:0000259" key="6">
    <source>
        <dbReference type="Pfam" id="PF12698"/>
    </source>
</evidence>
<feature type="transmembrane region" description="Helical" evidence="5">
    <location>
        <begin position="215"/>
        <end position="237"/>
    </location>
</feature>
<dbReference type="InterPro" id="IPR051784">
    <property type="entry name" value="Nod_factor_ABC_transporter"/>
</dbReference>
<reference evidence="7 8" key="1">
    <citation type="journal article" date="2014" name="BMC Genomics">
        <title>Comparison of environmental and isolate Sulfobacillus genomes reveals diverse carbon, sulfur, nitrogen, and hydrogen metabolisms.</title>
        <authorList>
            <person name="Justice N.B."/>
            <person name="Norman A."/>
            <person name="Brown C.T."/>
            <person name="Singh A."/>
            <person name="Thomas B.C."/>
            <person name="Banfield J.F."/>
        </authorList>
    </citation>
    <scope>NUCLEOTIDE SEQUENCE [LARGE SCALE GENOMIC DNA]</scope>
    <source>
        <strain evidence="7">AMDSBA5</strain>
    </source>
</reference>
<feature type="transmembrane region" description="Helical" evidence="5">
    <location>
        <begin position="164"/>
        <end position="183"/>
    </location>
</feature>
<dbReference type="InterPro" id="IPR000412">
    <property type="entry name" value="ABC_2_transport"/>
</dbReference>
<protein>
    <submittedName>
        <fullName evidence="7">ABC transporter</fullName>
    </submittedName>
</protein>
<proteinExistence type="predicted"/>
<accession>A0A2T2WQ91</accession>
<dbReference type="GO" id="GO:0140359">
    <property type="term" value="F:ABC-type transporter activity"/>
    <property type="evidence" value="ECO:0007669"/>
    <property type="project" value="InterPro"/>
</dbReference>
<organism evidence="7 8">
    <name type="scientific">Sulfobacillus thermosulfidooxidans</name>
    <dbReference type="NCBI Taxonomy" id="28034"/>
    <lineage>
        <taxon>Bacteria</taxon>
        <taxon>Bacillati</taxon>
        <taxon>Bacillota</taxon>
        <taxon>Clostridia</taxon>
        <taxon>Eubacteriales</taxon>
        <taxon>Clostridiales Family XVII. Incertae Sedis</taxon>
        <taxon>Sulfobacillus</taxon>
    </lineage>
</organism>
<comment type="caution">
    <text evidence="7">The sequence shown here is derived from an EMBL/GenBank/DDBJ whole genome shotgun (WGS) entry which is preliminary data.</text>
</comment>
<sequence length="247" mass="27395">MKPLLAQWKAEILRTVRDRRFFMLTLLMPIGFYLIFISEEKGTLAIAGTTWNAYFMVSMATFGVVGSSVNTLGVRLAAERKSGWVRWLRTTPLSPVAYALAKIFTQLTISLGIVVAIFLVAHFDQKVSLPSVRWLEIAAWLWIGSIPFAALGVLIGLAGNAAQVLGTLVYLSLSLLGGLWTPVQALPKSMQELARYMPTYRFAHPAWDMLSGRPLHLSDIGILILYTLLFVLTAAIIQKKLDVRTEA</sequence>
<dbReference type="GO" id="GO:0043190">
    <property type="term" value="C:ATP-binding cassette (ABC) transporter complex"/>
    <property type="evidence" value="ECO:0007669"/>
    <property type="project" value="InterPro"/>
</dbReference>
<dbReference type="InterPro" id="IPR013525">
    <property type="entry name" value="ABC2_TM"/>
</dbReference>
<dbReference type="Proteomes" id="UP000242705">
    <property type="component" value="Unassembled WGS sequence"/>
</dbReference>
<keyword evidence="4 5" id="KW-0472">Membrane</keyword>
<feature type="transmembrane region" description="Helical" evidence="5">
    <location>
        <begin position="53"/>
        <end position="78"/>
    </location>
</feature>
<feature type="transmembrane region" description="Helical" evidence="5">
    <location>
        <begin position="21"/>
        <end position="38"/>
    </location>
</feature>
<evidence type="ECO:0000313" key="8">
    <source>
        <dbReference type="Proteomes" id="UP000242705"/>
    </source>
</evidence>
<feature type="transmembrane region" description="Helical" evidence="5">
    <location>
        <begin position="139"/>
        <end position="157"/>
    </location>
</feature>